<dbReference type="InterPro" id="IPR029069">
    <property type="entry name" value="HotDog_dom_sf"/>
</dbReference>
<proteinExistence type="predicted"/>
<dbReference type="NCBIfam" id="TIGR00369">
    <property type="entry name" value="unchar_dom_1"/>
    <property type="match status" value="1"/>
</dbReference>
<dbReference type="Proteomes" id="UP000030661">
    <property type="component" value="Unassembled WGS sequence"/>
</dbReference>
<feature type="domain" description="Thioesterase" evidence="2">
    <location>
        <begin position="45"/>
        <end position="116"/>
    </location>
</feature>
<dbReference type="InterPro" id="IPR003736">
    <property type="entry name" value="PAAI_dom"/>
</dbReference>
<dbReference type="CDD" id="cd03443">
    <property type="entry name" value="PaaI_thioesterase"/>
    <property type="match status" value="1"/>
</dbReference>
<dbReference type="eggNOG" id="COG2050">
    <property type="taxonomic scope" value="Bacteria"/>
</dbReference>
<name>A0A081BTR1_VECG1</name>
<dbReference type="InterPro" id="IPR006683">
    <property type="entry name" value="Thioestr_dom"/>
</dbReference>
<evidence type="ECO:0000256" key="1">
    <source>
        <dbReference type="ARBA" id="ARBA00022801"/>
    </source>
</evidence>
<dbReference type="SUPFAM" id="SSF54637">
    <property type="entry name" value="Thioesterase/thiol ester dehydrase-isomerase"/>
    <property type="match status" value="1"/>
</dbReference>
<dbReference type="InterPro" id="IPR052723">
    <property type="entry name" value="Acyl-CoA_thioesterase_PaaI"/>
</dbReference>
<accession>A0A081BTR1</accession>
<dbReference type="Gene3D" id="3.10.129.10">
    <property type="entry name" value="Hotdog Thioesterase"/>
    <property type="match status" value="1"/>
</dbReference>
<evidence type="ECO:0000259" key="2">
    <source>
        <dbReference type="Pfam" id="PF03061"/>
    </source>
</evidence>
<dbReference type="STRING" id="1499967.U27_02674"/>
<gene>
    <name evidence="3" type="ORF">U27_02674</name>
</gene>
<dbReference type="HOGENOM" id="CLU_089876_11_2_0"/>
<dbReference type="EMBL" id="DF820464">
    <property type="protein sequence ID" value="GAK55716.1"/>
    <property type="molecule type" value="Genomic_DNA"/>
</dbReference>
<sequence>MQTMQQFAQQDIFAQHVGIELLEASAGYAKVQLSITEKHLNAVRTVHGGVIFTLADFAFAVASNAHGPVAVAINAHISYVKAVTEGLLVAEAKETSLNSKLATYTVHVSNEQGELIAIFQGMVYRKKE</sequence>
<dbReference type="PANTHER" id="PTHR42856">
    <property type="entry name" value="ACYL-COENZYME A THIOESTERASE PAAI"/>
    <property type="match status" value="1"/>
</dbReference>
<protein>
    <submittedName>
        <fullName evidence="3">Phenylacetic acid degradation protein</fullName>
    </submittedName>
</protein>
<evidence type="ECO:0000313" key="4">
    <source>
        <dbReference type="Proteomes" id="UP000030661"/>
    </source>
</evidence>
<dbReference type="AlphaFoldDB" id="A0A081BTR1"/>
<evidence type="ECO:0000313" key="3">
    <source>
        <dbReference type="EMBL" id="GAK55716.1"/>
    </source>
</evidence>
<dbReference type="PANTHER" id="PTHR42856:SF1">
    <property type="entry name" value="ACYL-COENZYME A THIOESTERASE PAAI"/>
    <property type="match status" value="1"/>
</dbReference>
<reference evidence="3" key="1">
    <citation type="journal article" date="2015" name="PeerJ">
        <title>First genomic representation of candidate bacterial phylum KSB3 points to enhanced environmental sensing as a trigger of wastewater bulking.</title>
        <authorList>
            <person name="Sekiguchi Y."/>
            <person name="Ohashi A."/>
            <person name="Parks D.H."/>
            <person name="Yamauchi T."/>
            <person name="Tyson G.W."/>
            <person name="Hugenholtz P."/>
        </authorList>
    </citation>
    <scope>NUCLEOTIDE SEQUENCE [LARGE SCALE GENOMIC DNA]</scope>
</reference>
<dbReference type="GO" id="GO:0016289">
    <property type="term" value="F:acyl-CoA hydrolase activity"/>
    <property type="evidence" value="ECO:0007669"/>
    <property type="project" value="TreeGrafter"/>
</dbReference>
<keyword evidence="1" id="KW-0378">Hydrolase</keyword>
<keyword evidence="4" id="KW-1185">Reference proteome</keyword>
<organism evidence="3">
    <name type="scientific">Vecturithrix granuli</name>
    <dbReference type="NCBI Taxonomy" id="1499967"/>
    <lineage>
        <taxon>Bacteria</taxon>
        <taxon>Candidatus Moduliflexota</taxon>
        <taxon>Candidatus Vecturitrichia</taxon>
        <taxon>Candidatus Vecturitrichales</taxon>
        <taxon>Candidatus Vecturitrichaceae</taxon>
        <taxon>Candidatus Vecturithrix</taxon>
    </lineage>
</organism>
<dbReference type="Pfam" id="PF03061">
    <property type="entry name" value="4HBT"/>
    <property type="match status" value="1"/>
</dbReference>